<evidence type="ECO:0000256" key="1">
    <source>
        <dbReference type="ARBA" id="ARBA00005064"/>
    </source>
</evidence>
<feature type="domain" description="ATP-citrate synthase/succinyl-CoA ligase C-terminal" evidence="12">
    <location>
        <begin position="284"/>
        <end position="404"/>
    </location>
</feature>
<evidence type="ECO:0000256" key="10">
    <source>
        <dbReference type="HAMAP-Rule" id="MF_03219"/>
    </source>
</evidence>
<dbReference type="Pfam" id="PF08442">
    <property type="entry name" value="ATP-grasp_2"/>
    <property type="match status" value="1"/>
</dbReference>
<dbReference type="PANTHER" id="PTHR11815:SF1">
    <property type="entry name" value="SUCCINATE--COA LIGASE [ADP-FORMING] SUBUNIT BETA, MITOCHONDRIAL"/>
    <property type="match status" value="1"/>
</dbReference>
<name>A0AAU9JLX1_9CILI</name>
<dbReference type="InterPro" id="IPR013815">
    <property type="entry name" value="ATP_grasp_subdomain_1"/>
</dbReference>
<evidence type="ECO:0000256" key="7">
    <source>
        <dbReference type="ARBA" id="ARBA00022842"/>
    </source>
</evidence>
<dbReference type="EC" id="6.2.1.5" evidence="10"/>
<evidence type="ECO:0000256" key="2">
    <source>
        <dbReference type="ARBA" id="ARBA00022532"/>
    </source>
</evidence>
<dbReference type="Gene3D" id="3.40.50.261">
    <property type="entry name" value="Succinyl-CoA synthetase domains"/>
    <property type="match status" value="1"/>
</dbReference>
<keyword evidence="5 10" id="KW-0547">Nucleotide-binding</keyword>
<dbReference type="FunFam" id="3.40.50.261:FF:000001">
    <property type="entry name" value="Succinate--CoA ligase [ADP-forming] subunit beta"/>
    <property type="match status" value="1"/>
</dbReference>
<comment type="function">
    <text evidence="10">Succinyl-CoA synthetase functions in the citric acid cycle (TCA), coupling the hydrolysis of succinyl-CoA to the synthesis of ATP and thus represents the only step of substrate-level phosphorylation in the TCA. The beta subunit provides nucleotide specificity of the enzyme and binds the substrate succinate, while the binding sites for coenzyme A and phosphate are found in the alpha subunit.</text>
</comment>
<keyword evidence="8" id="KW-0809">Transit peptide</keyword>
<dbReference type="NCBIfam" id="NF001913">
    <property type="entry name" value="PRK00696.1"/>
    <property type="match status" value="1"/>
</dbReference>
<dbReference type="GO" id="GO:0005524">
    <property type="term" value="F:ATP binding"/>
    <property type="evidence" value="ECO:0007669"/>
    <property type="project" value="UniProtKB-UniRule"/>
</dbReference>
<evidence type="ECO:0000256" key="5">
    <source>
        <dbReference type="ARBA" id="ARBA00022741"/>
    </source>
</evidence>
<keyword evidence="3 10" id="KW-0436">Ligase</keyword>
<dbReference type="Proteomes" id="UP001162131">
    <property type="component" value="Unassembled WGS sequence"/>
</dbReference>
<dbReference type="GO" id="GO:0004775">
    <property type="term" value="F:succinate-CoA ligase (ADP-forming) activity"/>
    <property type="evidence" value="ECO:0007669"/>
    <property type="project" value="UniProtKB-UniRule"/>
</dbReference>
<keyword evidence="2 10" id="KW-0816">Tricarboxylic acid cycle</keyword>
<comment type="subunit">
    <text evidence="9">Heterodimer of an alpha and a beta subunit. The beta subunit determines specificity for GTP.</text>
</comment>
<feature type="domain" description="ATP-grasp fold succinyl-CoA synthetase-type" evidence="13">
    <location>
        <begin position="20"/>
        <end position="224"/>
    </location>
</feature>
<evidence type="ECO:0000259" key="13">
    <source>
        <dbReference type="Pfam" id="PF08442"/>
    </source>
</evidence>
<feature type="binding site" evidence="10">
    <location>
        <position position="286"/>
    </location>
    <ligand>
        <name>substrate</name>
        <note>ligand shared with subunit alpha</note>
    </ligand>
</feature>
<keyword evidence="6 10" id="KW-0067">ATP-binding</keyword>
<sequence length="433" mass="47980">MFSRILKFHSFLKAPVRNYNLHEYQSVEILNKFKIPTPLSFVAHSPEEAVTKALKINQPEVVVKAQVLAGGRGKGHFIPNEFKGGVHICPVGSVQEIASKMIGQSLVTKQTGSKGKPCDKVMVAEKVSLKRELYLAILLDRKYGGPVIVISSKGGMDIEEVARKEPQEIHSVPINIHKGITPEVVNEVSQLLNVPKNSIEEVLKNLYTSFVKLDMIQLEINPLGVTQDDKILICDSKLNFDENASFRQNEIYSQRDLTQENQDEIDAHKYGLSYIAMDGNIGCLVNGAGLAMATMDIIKLVGGSPANFLDVGGGAQEDQIVNALRILETNDQVDGIFINIFGGIMRCDIIAQGLVSAARKIHLTKPIVARLCGTNWREAGEILRRSDMSVITEQDEEEAVKKIVKISEIARIAKDIKVHVTYSPVKDYCDWKY</sequence>
<gene>
    <name evidence="14" type="ORF">BSTOLATCC_MIC39787</name>
</gene>
<dbReference type="GO" id="GO:0005739">
    <property type="term" value="C:mitochondrion"/>
    <property type="evidence" value="ECO:0007669"/>
    <property type="project" value="UniProtKB-SubCell"/>
</dbReference>
<evidence type="ECO:0000256" key="8">
    <source>
        <dbReference type="ARBA" id="ARBA00022946"/>
    </source>
</evidence>
<protein>
    <recommendedName>
        <fullName evidence="10">Succinate--CoA ligase [ADP-forming] subunit beta, mitochondrial</fullName>
        <ecNumber evidence="10">6.2.1.5</ecNumber>
    </recommendedName>
    <alternativeName>
        <fullName evidence="10">Succinyl-CoA synthetase beta chain</fullName>
        <shortName evidence="10">SCS-beta</shortName>
    </alternativeName>
</protein>
<dbReference type="FunFam" id="3.30.470.20:FF:000002">
    <property type="entry name" value="Succinate--CoA ligase [ADP-forming] subunit beta"/>
    <property type="match status" value="1"/>
</dbReference>
<evidence type="ECO:0000256" key="3">
    <source>
        <dbReference type="ARBA" id="ARBA00022598"/>
    </source>
</evidence>
<dbReference type="InterPro" id="IPR013650">
    <property type="entry name" value="ATP-grasp_succ-CoA_synth-type"/>
</dbReference>
<reference evidence="14" key="1">
    <citation type="submission" date="2021-09" db="EMBL/GenBank/DDBJ databases">
        <authorList>
            <consortium name="AG Swart"/>
            <person name="Singh M."/>
            <person name="Singh A."/>
            <person name="Seah K."/>
            <person name="Emmerich C."/>
        </authorList>
    </citation>
    <scope>NUCLEOTIDE SEQUENCE</scope>
    <source>
        <strain evidence="14">ATCC30299</strain>
    </source>
</reference>
<evidence type="ECO:0000256" key="11">
    <source>
        <dbReference type="RuleBase" id="RU361258"/>
    </source>
</evidence>
<comment type="catalytic activity">
    <reaction evidence="10">
        <text>succinate + ATP + CoA = succinyl-CoA + ADP + phosphate</text>
        <dbReference type="Rhea" id="RHEA:17661"/>
        <dbReference type="ChEBI" id="CHEBI:30031"/>
        <dbReference type="ChEBI" id="CHEBI:30616"/>
        <dbReference type="ChEBI" id="CHEBI:43474"/>
        <dbReference type="ChEBI" id="CHEBI:57287"/>
        <dbReference type="ChEBI" id="CHEBI:57292"/>
        <dbReference type="ChEBI" id="CHEBI:456216"/>
        <dbReference type="EC" id="6.2.1.5"/>
    </reaction>
</comment>
<comment type="cofactor">
    <cofactor evidence="10">
        <name>Mg(2+)</name>
        <dbReference type="ChEBI" id="CHEBI:18420"/>
    </cofactor>
    <text evidence="10">Binds 1 Mg(2+) ion per subunit.</text>
</comment>
<dbReference type="NCBIfam" id="TIGR01016">
    <property type="entry name" value="sucCoAbeta"/>
    <property type="match status" value="1"/>
</dbReference>
<evidence type="ECO:0000256" key="4">
    <source>
        <dbReference type="ARBA" id="ARBA00022723"/>
    </source>
</evidence>
<evidence type="ECO:0000313" key="14">
    <source>
        <dbReference type="EMBL" id="CAG9326009.1"/>
    </source>
</evidence>
<dbReference type="PIRSF" id="PIRSF001554">
    <property type="entry name" value="SucCS_beta"/>
    <property type="match status" value="1"/>
</dbReference>
<keyword evidence="7 10" id="KW-0460">Magnesium</keyword>
<comment type="similarity">
    <text evidence="10 11">Belongs to the succinate/malate CoA ligase beta subunit family.</text>
</comment>
<feature type="binding site" evidence="10">
    <location>
        <position position="64"/>
    </location>
    <ligand>
        <name>ATP</name>
        <dbReference type="ChEBI" id="CHEBI:30616"/>
    </ligand>
</feature>
<dbReference type="GO" id="GO:0006099">
    <property type="term" value="P:tricarboxylic acid cycle"/>
    <property type="evidence" value="ECO:0007669"/>
    <property type="project" value="UniProtKB-UniRule"/>
</dbReference>
<feature type="binding site" evidence="10">
    <location>
        <position position="132"/>
    </location>
    <ligand>
        <name>ATP</name>
        <dbReference type="ChEBI" id="CHEBI:30616"/>
    </ligand>
</feature>
<proteinExistence type="inferred from homology"/>
<feature type="binding site" evidence="10">
    <location>
        <begin position="343"/>
        <end position="345"/>
    </location>
    <ligand>
        <name>substrate</name>
        <note>ligand shared with subunit alpha</note>
    </ligand>
</feature>
<dbReference type="GO" id="GO:0042709">
    <property type="term" value="C:succinate-CoA ligase complex"/>
    <property type="evidence" value="ECO:0007669"/>
    <property type="project" value="TreeGrafter"/>
</dbReference>
<feature type="binding site" evidence="10">
    <location>
        <position position="221"/>
    </location>
    <ligand>
        <name>Mg(2+)</name>
        <dbReference type="ChEBI" id="CHEBI:18420"/>
    </ligand>
</feature>
<dbReference type="PROSITE" id="PS01217">
    <property type="entry name" value="SUCCINYL_COA_LIG_3"/>
    <property type="match status" value="1"/>
</dbReference>
<dbReference type="PANTHER" id="PTHR11815">
    <property type="entry name" value="SUCCINYL-COA SYNTHETASE BETA CHAIN"/>
    <property type="match status" value="1"/>
</dbReference>
<feature type="binding site" evidence="10">
    <location>
        <begin position="71"/>
        <end position="73"/>
    </location>
    <ligand>
        <name>ATP</name>
        <dbReference type="ChEBI" id="CHEBI:30616"/>
    </ligand>
</feature>
<comment type="subcellular location">
    <subcellularLocation>
        <location evidence="10">Mitochondrion</location>
    </subcellularLocation>
</comment>
<dbReference type="Pfam" id="PF00549">
    <property type="entry name" value="Ligase_CoA"/>
    <property type="match status" value="1"/>
</dbReference>
<feature type="binding site" evidence="10">
    <location>
        <position position="235"/>
    </location>
    <ligand>
        <name>Mg(2+)</name>
        <dbReference type="ChEBI" id="CHEBI:18420"/>
    </ligand>
</feature>
<dbReference type="InterPro" id="IPR016102">
    <property type="entry name" value="Succinyl-CoA_synth-like"/>
</dbReference>
<evidence type="ECO:0000259" key="12">
    <source>
        <dbReference type="Pfam" id="PF00549"/>
    </source>
</evidence>
<keyword evidence="15" id="KW-1185">Reference proteome</keyword>
<dbReference type="Gene3D" id="3.30.1490.20">
    <property type="entry name" value="ATP-grasp fold, A domain"/>
    <property type="match status" value="1"/>
</dbReference>
<evidence type="ECO:0000313" key="15">
    <source>
        <dbReference type="Proteomes" id="UP001162131"/>
    </source>
</evidence>
<keyword evidence="4 10" id="KW-0479">Metal-binding</keyword>
<dbReference type="Gene3D" id="3.30.470.20">
    <property type="entry name" value="ATP-grasp fold, B domain"/>
    <property type="match status" value="1"/>
</dbReference>
<dbReference type="AlphaFoldDB" id="A0AAU9JLX1"/>
<dbReference type="SUPFAM" id="SSF56059">
    <property type="entry name" value="Glutathione synthetase ATP-binding domain-like"/>
    <property type="match status" value="1"/>
</dbReference>
<accession>A0AAU9JLX1</accession>
<dbReference type="InterPro" id="IPR017866">
    <property type="entry name" value="Succ-CoA_synthase_bsu_CS"/>
</dbReference>
<dbReference type="InterPro" id="IPR005809">
    <property type="entry name" value="Succ_CoA_ligase-like_bsu"/>
</dbReference>
<evidence type="ECO:0000256" key="6">
    <source>
        <dbReference type="ARBA" id="ARBA00022840"/>
    </source>
</evidence>
<comment type="pathway">
    <text evidence="1 10">Carbohydrate metabolism; tricarboxylic acid cycle; succinate from succinyl-CoA (ligase route): step 1/1.</text>
</comment>
<dbReference type="InterPro" id="IPR005811">
    <property type="entry name" value="SUCC_ACL_C"/>
</dbReference>
<dbReference type="FunFam" id="3.30.1490.20:FF:000004">
    <property type="entry name" value="Succinate--CoA ligase [ADP-forming] subunit beta, mitochondrial"/>
    <property type="match status" value="1"/>
</dbReference>
<comment type="caution">
    <text evidence="14">The sequence shown here is derived from an EMBL/GenBank/DDBJ whole genome shotgun (WGS) entry which is preliminary data.</text>
</comment>
<dbReference type="GO" id="GO:0006104">
    <property type="term" value="P:succinyl-CoA metabolic process"/>
    <property type="evidence" value="ECO:0007669"/>
    <property type="project" value="TreeGrafter"/>
</dbReference>
<dbReference type="GO" id="GO:0000287">
    <property type="term" value="F:magnesium ion binding"/>
    <property type="evidence" value="ECO:0007669"/>
    <property type="project" value="UniProtKB-UniRule"/>
</dbReference>
<dbReference type="HAMAP" id="MF_00558">
    <property type="entry name" value="Succ_CoA_beta"/>
    <property type="match status" value="1"/>
</dbReference>
<dbReference type="EMBL" id="CAJZBQ010000039">
    <property type="protein sequence ID" value="CAG9326009.1"/>
    <property type="molecule type" value="Genomic_DNA"/>
</dbReference>
<evidence type="ECO:0000256" key="9">
    <source>
        <dbReference type="ARBA" id="ARBA00063570"/>
    </source>
</evidence>
<dbReference type="SUPFAM" id="SSF52210">
    <property type="entry name" value="Succinyl-CoA synthetase domains"/>
    <property type="match status" value="1"/>
</dbReference>
<keyword evidence="10" id="KW-0496">Mitochondrion</keyword>
<organism evidence="14 15">
    <name type="scientific">Blepharisma stoltei</name>
    <dbReference type="NCBI Taxonomy" id="1481888"/>
    <lineage>
        <taxon>Eukaryota</taxon>
        <taxon>Sar</taxon>
        <taxon>Alveolata</taxon>
        <taxon>Ciliophora</taxon>
        <taxon>Postciliodesmatophora</taxon>
        <taxon>Heterotrichea</taxon>
        <taxon>Heterotrichida</taxon>
        <taxon>Blepharismidae</taxon>
        <taxon>Blepharisma</taxon>
    </lineage>
</organism>